<dbReference type="SUPFAM" id="SSF46689">
    <property type="entry name" value="Homeodomain-like"/>
    <property type="match status" value="1"/>
</dbReference>
<dbReference type="PANTHER" id="PTHR35004:SF8">
    <property type="entry name" value="TRANSPOSASE RV3428C-RELATED"/>
    <property type="match status" value="1"/>
</dbReference>
<reference evidence="4" key="1">
    <citation type="journal article" date="2019" name="Int. J. Syst. Evol. Microbiol.">
        <title>The Global Catalogue of Microorganisms (GCM) 10K type strain sequencing project: providing services to taxonomists for standard genome sequencing and annotation.</title>
        <authorList>
            <consortium name="The Broad Institute Genomics Platform"/>
            <consortium name="The Broad Institute Genome Sequencing Center for Infectious Disease"/>
            <person name="Wu L."/>
            <person name="Ma J."/>
        </authorList>
    </citation>
    <scope>NUCLEOTIDE SEQUENCE [LARGE SCALE GENOMIC DNA]</scope>
    <source>
        <strain evidence="4">JCM 14304</strain>
    </source>
</reference>
<dbReference type="InterPro" id="IPR009057">
    <property type="entry name" value="Homeodomain-like_sf"/>
</dbReference>
<name>A0ABP4QAF6_9ACTN</name>
<evidence type="ECO:0000256" key="1">
    <source>
        <dbReference type="SAM" id="MobiDB-lite"/>
    </source>
</evidence>
<accession>A0ABP4QAF6</accession>
<dbReference type="Proteomes" id="UP001500190">
    <property type="component" value="Unassembled WGS sequence"/>
</dbReference>
<organism evidence="3 4">
    <name type="scientific">Kribbella karoonensis</name>
    <dbReference type="NCBI Taxonomy" id="324851"/>
    <lineage>
        <taxon>Bacteria</taxon>
        <taxon>Bacillati</taxon>
        <taxon>Actinomycetota</taxon>
        <taxon>Actinomycetes</taxon>
        <taxon>Propionibacteriales</taxon>
        <taxon>Kribbellaceae</taxon>
        <taxon>Kribbella</taxon>
    </lineage>
</organism>
<dbReference type="Pfam" id="PF02796">
    <property type="entry name" value="HTH_7"/>
    <property type="match status" value="1"/>
</dbReference>
<keyword evidence="4" id="KW-1185">Reference proteome</keyword>
<dbReference type="EMBL" id="BAAAND010000009">
    <property type="protein sequence ID" value="GAA1602803.1"/>
    <property type="molecule type" value="Genomic_DNA"/>
</dbReference>
<evidence type="ECO:0000313" key="3">
    <source>
        <dbReference type="EMBL" id="GAA1602803.1"/>
    </source>
</evidence>
<comment type="caution">
    <text evidence="3">The sequence shown here is derived from an EMBL/GenBank/DDBJ whole genome shotgun (WGS) entry which is preliminary data.</text>
</comment>
<dbReference type="Gene3D" id="1.10.10.60">
    <property type="entry name" value="Homeodomain-like"/>
    <property type="match status" value="1"/>
</dbReference>
<feature type="region of interest" description="Disordered" evidence="1">
    <location>
        <begin position="223"/>
        <end position="257"/>
    </location>
</feature>
<evidence type="ECO:0000259" key="2">
    <source>
        <dbReference type="Pfam" id="PF02796"/>
    </source>
</evidence>
<feature type="domain" description="Resolvase HTH" evidence="2">
    <location>
        <begin position="5"/>
        <end position="39"/>
    </location>
</feature>
<proteinExistence type="predicted"/>
<protein>
    <recommendedName>
        <fullName evidence="2">Resolvase HTH domain-containing protein</fullName>
    </recommendedName>
</protein>
<dbReference type="CDD" id="cd00569">
    <property type="entry name" value="HTH_Hin_like"/>
    <property type="match status" value="1"/>
</dbReference>
<dbReference type="PANTHER" id="PTHR35004">
    <property type="entry name" value="TRANSPOSASE RV3428C-RELATED"/>
    <property type="match status" value="1"/>
</dbReference>
<gene>
    <name evidence="3" type="ORF">GCM10009742_58900</name>
</gene>
<sequence length="380" mass="42066">MISVEDWALIRRLVADGVPQRQVARDLGVGRSTVARALASDRPPKCERAAVPTSFTPFEPLVRQLLATTPDMPATVIAERVGWTGSITWFRDNVRRLRPDHRPVDPSDRLTWLPGDAVQCDLWFPPKKIPLEDGSRALLPVMVMTAAHSRFMVAKMIPTRHTQDLLLAMWVLLRELGRVPRRLIWDNESGIGRGKRHSDGVGAFTGTLATTYGSRARLRRAAPAAGGAGAPYSPEPRSRTLPAPCNPTGTSRRSGVRPWGCPVPLAARSYGHHDTHQAPAHGMEEVNGRRLLTSALPHLHYFPVNTSEPESWTIRHFSQSNPKGVGEGDVPALLRRVADTLEDLGPVKVTDLVLHNELTDDGEDWYSITVYFDPRTDEPD</sequence>
<dbReference type="InterPro" id="IPR006120">
    <property type="entry name" value="Resolvase_HTH_dom"/>
</dbReference>
<evidence type="ECO:0000313" key="4">
    <source>
        <dbReference type="Proteomes" id="UP001500190"/>
    </source>
</evidence>